<dbReference type="EMBL" id="RBZN01000010">
    <property type="protein sequence ID" value="RKQ18086.1"/>
    <property type="molecule type" value="Genomic_DNA"/>
</dbReference>
<evidence type="ECO:0000259" key="2">
    <source>
        <dbReference type="Pfam" id="PF25164"/>
    </source>
</evidence>
<evidence type="ECO:0000313" key="3">
    <source>
        <dbReference type="EMBL" id="RKQ18086.1"/>
    </source>
</evidence>
<dbReference type="Proteomes" id="UP000272238">
    <property type="component" value="Unassembled WGS sequence"/>
</dbReference>
<accession>A0A494Z6B2</accession>
<name>A0A494Z6B2_9BACL</name>
<dbReference type="OrthoDB" id="3784230at2"/>
<keyword evidence="4" id="KW-1185">Reference proteome</keyword>
<dbReference type="Pfam" id="PF25164">
    <property type="entry name" value="CoiA_N"/>
    <property type="match status" value="1"/>
</dbReference>
<evidence type="ECO:0000259" key="1">
    <source>
        <dbReference type="Pfam" id="PF06054"/>
    </source>
</evidence>
<evidence type="ECO:0000313" key="4">
    <source>
        <dbReference type="Proteomes" id="UP000272238"/>
    </source>
</evidence>
<proteinExistence type="predicted"/>
<dbReference type="PIRSF" id="PIRSF007487">
    <property type="entry name" value="Competence-induced_CoiA_bac"/>
    <property type="match status" value="1"/>
</dbReference>
<dbReference type="Pfam" id="PF06054">
    <property type="entry name" value="CoiA_nuc"/>
    <property type="match status" value="1"/>
</dbReference>
<sequence length="376" mass="44056">MLVAYTDQNKRFVLNSSIPLSTLKLLRLTTKFYCPQCKQQLQLKLGQQKIPHFAHINKSKCASTFSEGESTRHLEGKEQLYFLFKSLNLNVQLEPYLSTLKQRPDLLIYANNEQFAIEFQCSPISLEKFTERNAGYSSASIIPIWIPVTPFEIGDGIHKILISKQLQQFIQSTKHHQYIMMYCPFLRQFIYLSNILFVHGNTFIAKVQALPIEYQKFPFYLPKKLTREEYARYLMFYNKAKHNYLKSRVLISRKGVKDLLLRCIYELRLNLHSLPYYIGVPLRGSEVIELFSVDWQLALFYFLSVYQIPVEAINDKIITHFLAWSKINGSMEAIKVVMDYSELLKDLSIQNPNQKISKDQVDNYLYSQFLAIKSYS</sequence>
<protein>
    <recommendedName>
        <fullName evidence="5">Competence protein CoiA</fullName>
    </recommendedName>
</protein>
<dbReference type="InterPro" id="IPR021176">
    <property type="entry name" value="Competence-induced_CoiA"/>
</dbReference>
<feature type="domain" description="Competence protein CoiA nuclease-like" evidence="1">
    <location>
        <begin position="69"/>
        <end position="217"/>
    </location>
</feature>
<dbReference type="RefSeq" id="WP_121213885.1">
    <property type="nucleotide sequence ID" value="NZ_RBZN01000010.1"/>
</dbReference>
<dbReference type="InterPro" id="IPR010330">
    <property type="entry name" value="CoiA_nuc"/>
</dbReference>
<organism evidence="3 4">
    <name type="scientific">Ureibacillus endophyticus</name>
    <dbReference type="NCBI Taxonomy" id="1978490"/>
    <lineage>
        <taxon>Bacteria</taxon>
        <taxon>Bacillati</taxon>
        <taxon>Bacillota</taxon>
        <taxon>Bacilli</taxon>
        <taxon>Bacillales</taxon>
        <taxon>Caryophanaceae</taxon>
        <taxon>Ureibacillus</taxon>
    </lineage>
</organism>
<evidence type="ECO:0008006" key="5">
    <source>
        <dbReference type="Google" id="ProtNLM"/>
    </source>
</evidence>
<dbReference type="InterPro" id="IPR057253">
    <property type="entry name" value="CoiA-like_N"/>
</dbReference>
<dbReference type="AlphaFoldDB" id="A0A494Z6B2"/>
<reference evidence="3 4" key="1">
    <citation type="journal article" date="2016" name="Antonie Van Leeuwenhoek">
        <title>Lysinibacillus endophyticus sp. nov., an indole-3-acetic acid producing endophytic bacterium isolated from corn root (Zea mays cv. Xinken-5).</title>
        <authorList>
            <person name="Yu J."/>
            <person name="Guan X."/>
            <person name="Liu C."/>
            <person name="Xiang W."/>
            <person name="Yu Z."/>
            <person name="Liu X."/>
            <person name="Wang G."/>
        </authorList>
    </citation>
    <scope>NUCLEOTIDE SEQUENCE [LARGE SCALE GENOMIC DNA]</scope>
    <source>
        <strain evidence="3 4">DSM 100506</strain>
    </source>
</reference>
<comment type="caution">
    <text evidence="3">The sequence shown here is derived from an EMBL/GenBank/DDBJ whole genome shotgun (WGS) entry which is preliminary data.</text>
</comment>
<gene>
    <name evidence="3" type="ORF">D8M03_06045</name>
</gene>
<feature type="domain" description="Competence protein CoiA-like N-terminal" evidence="2">
    <location>
        <begin position="22"/>
        <end position="63"/>
    </location>
</feature>